<evidence type="ECO:0000313" key="6">
    <source>
        <dbReference type="Proteomes" id="UP000410492"/>
    </source>
</evidence>
<protein>
    <submittedName>
        <fullName evidence="5">Uncharacterized protein</fullName>
    </submittedName>
</protein>
<sequence>MLSYITTRSISRSPQLRSRLIKFRYGPARDQQTSSAQHSGGGDQKKGALVAPGEPIYDFQIPPRWRRKPLSEEEIAVINNGGPV</sequence>
<dbReference type="Pfam" id="PF10937">
    <property type="entry name" value="Kgd4-YMR31"/>
    <property type="match status" value="1"/>
</dbReference>
<evidence type="ECO:0000256" key="3">
    <source>
        <dbReference type="ARBA" id="ARBA00043970"/>
    </source>
</evidence>
<comment type="subcellular location">
    <subcellularLocation>
        <location evidence="1">Mitochondrion</location>
    </subcellularLocation>
</comment>
<evidence type="ECO:0000256" key="1">
    <source>
        <dbReference type="ARBA" id="ARBA00004173"/>
    </source>
</evidence>
<dbReference type="EMBL" id="CAACVG010010317">
    <property type="protein sequence ID" value="VEN55540.1"/>
    <property type="molecule type" value="Genomic_DNA"/>
</dbReference>
<comment type="similarity">
    <text evidence="3">Belongs to the alpha-ketoglutarate dehydrogenase component 4 family.</text>
</comment>
<keyword evidence="2" id="KW-0496">Mitochondrion</keyword>
<proteinExistence type="inferred from homology"/>
<dbReference type="AlphaFoldDB" id="A0A653D5U5"/>
<dbReference type="InterPro" id="IPR020373">
    <property type="entry name" value="Kgd4/YMR-31"/>
</dbReference>
<keyword evidence="6" id="KW-1185">Reference proteome</keyword>
<name>A0A653D5U5_CALMS</name>
<feature type="region of interest" description="Disordered" evidence="4">
    <location>
        <begin position="25"/>
        <end position="53"/>
    </location>
</feature>
<dbReference type="OrthoDB" id="2116030at2759"/>
<accession>A0A653D5U5</accession>
<reference evidence="5 6" key="1">
    <citation type="submission" date="2019-01" db="EMBL/GenBank/DDBJ databases">
        <authorList>
            <person name="Sayadi A."/>
        </authorList>
    </citation>
    <scope>NUCLEOTIDE SEQUENCE [LARGE SCALE GENOMIC DNA]</scope>
</reference>
<organism evidence="5 6">
    <name type="scientific">Callosobruchus maculatus</name>
    <name type="common">Southern cowpea weevil</name>
    <name type="synonym">Pulse bruchid</name>
    <dbReference type="NCBI Taxonomy" id="64391"/>
    <lineage>
        <taxon>Eukaryota</taxon>
        <taxon>Metazoa</taxon>
        <taxon>Ecdysozoa</taxon>
        <taxon>Arthropoda</taxon>
        <taxon>Hexapoda</taxon>
        <taxon>Insecta</taxon>
        <taxon>Pterygota</taxon>
        <taxon>Neoptera</taxon>
        <taxon>Endopterygota</taxon>
        <taxon>Coleoptera</taxon>
        <taxon>Polyphaga</taxon>
        <taxon>Cucujiformia</taxon>
        <taxon>Chrysomeloidea</taxon>
        <taxon>Chrysomelidae</taxon>
        <taxon>Bruchinae</taxon>
        <taxon>Bruchini</taxon>
        <taxon>Callosobruchus</taxon>
    </lineage>
</organism>
<evidence type="ECO:0000313" key="5">
    <source>
        <dbReference type="EMBL" id="VEN55540.1"/>
    </source>
</evidence>
<evidence type="ECO:0000256" key="2">
    <source>
        <dbReference type="ARBA" id="ARBA00023128"/>
    </source>
</evidence>
<dbReference type="Proteomes" id="UP000410492">
    <property type="component" value="Unassembled WGS sequence"/>
</dbReference>
<evidence type="ECO:0000256" key="4">
    <source>
        <dbReference type="SAM" id="MobiDB-lite"/>
    </source>
</evidence>
<dbReference type="GO" id="GO:0006103">
    <property type="term" value="P:2-oxoglutarate metabolic process"/>
    <property type="evidence" value="ECO:0007669"/>
    <property type="project" value="InterPro"/>
</dbReference>
<gene>
    <name evidence="5" type="ORF">CALMAC_LOCUS14691</name>
</gene>
<dbReference type="GO" id="GO:0005739">
    <property type="term" value="C:mitochondrion"/>
    <property type="evidence" value="ECO:0007669"/>
    <property type="project" value="UniProtKB-SubCell"/>
</dbReference>